<dbReference type="PANTHER" id="PTHR38782">
    <property type="match status" value="1"/>
</dbReference>
<organism evidence="8 9">
    <name type="scientific">Arenimonas metalli CF5-1</name>
    <dbReference type="NCBI Taxonomy" id="1384056"/>
    <lineage>
        <taxon>Bacteria</taxon>
        <taxon>Pseudomonadati</taxon>
        <taxon>Pseudomonadota</taxon>
        <taxon>Gammaproteobacteria</taxon>
        <taxon>Lysobacterales</taxon>
        <taxon>Lysobacteraceae</taxon>
        <taxon>Arenimonas</taxon>
    </lineage>
</organism>
<evidence type="ECO:0000313" key="9">
    <source>
        <dbReference type="Proteomes" id="UP000029393"/>
    </source>
</evidence>
<protein>
    <recommendedName>
        <fullName evidence="10">MucB/RseB N-terminal domain-containing protein</fullName>
    </recommendedName>
</protein>
<feature type="domain" description="MucB/RseB C-terminal" evidence="7">
    <location>
        <begin position="214"/>
        <end position="302"/>
    </location>
</feature>
<dbReference type="AlphaFoldDB" id="A0A091B9U6"/>
<sequence length="308" mass="32858">MKPAWLVLLLALAAPLQAAVGAGDWLARIEPALRGLDYQGTLVHVAGGRVETVRLFHRRDGDRERERLVALGGAPREVIRDGRQVMCLGGGAGPLAFEVTAHGGWSPALALSAAGDLTGYRVQLAGSDRIAGHAAQRIDILATDRWRYGYRLWLERKTGLPLRVDLVDAQGAAVEHVAFTELAIGRRPRDEDLEPSTDRGLVALAPLAASRAVAPDWRVPSPPPGFTLRSARRDASGLQLLYSDGLASVSVYVERADPDRRAATATRQGAVHAQAFQSSGWHVLAIGKVPAGTVAHLARTVRAVDADG</sequence>
<evidence type="ECO:0000256" key="2">
    <source>
        <dbReference type="ARBA" id="ARBA00008150"/>
    </source>
</evidence>
<dbReference type="InterPro" id="IPR033434">
    <property type="entry name" value="MucB/RseB_N"/>
</dbReference>
<feature type="signal peptide" evidence="5">
    <location>
        <begin position="1"/>
        <end position="18"/>
    </location>
</feature>
<dbReference type="EMBL" id="AVCK01000009">
    <property type="protein sequence ID" value="KFN47614.1"/>
    <property type="molecule type" value="Genomic_DNA"/>
</dbReference>
<dbReference type="InterPro" id="IPR033436">
    <property type="entry name" value="MucB/RseB_C"/>
</dbReference>
<dbReference type="CDD" id="cd16327">
    <property type="entry name" value="RseB"/>
    <property type="match status" value="1"/>
</dbReference>
<dbReference type="STRING" id="1384056.N787_08630"/>
<comment type="similarity">
    <text evidence="2">Belongs to the RseB family.</text>
</comment>
<evidence type="ECO:0000259" key="6">
    <source>
        <dbReference type="Pfam" id="PF03888"/>
    </source>
</evidence>
<dbReference type="PANTHER" id="PTHR38782:SF1">
    <property type="entry name" value="SIGMA-E FACTOR REGULATORY PROTEIN RSEB"/>
    <property type="match status" value="1"/>
</dbReference>
<dbReference type="Pfam" id="PF03888">
    <property type="entry name" value="MucB_RseB"/>
    <property type="match status" value="1"/>
</dbReference>
<dbReference type="OrthoDB" id="7067274at2"/>
<dbReference type="Pfam" id="PF17188">
    <property type="entry name" value="MucB_RseB_C"/>
    <property type="match status" value="1"/>
</dbReference>
<evidence type="ECO:0008006" key="10">
    <source>
        <dbReference type="Google" id="ProtNLM"/>
    </source>
</evidence>
<evidence type="ECO:0000256" key="4">
    <source>
        <dbReference type="ARBA" id="ARBA00022764"/>
    </source>
</evidence>
<dbReference type="GO" id="GO:0032885">
    <property type="term" value="P:regulation of polysaccharide biosynthetic process"/>
    <property type="evidence" value="ECO:0007669"/>
    <property type="project" value="TreeGrafter"/>
</dbReference>
<reference evidence="8 9" key="1">
    <citation type="submission" date="2013-09" db="EMBL/GenBank/DDBJ databases">
        <title>Genome sequencing of Arenimonas metalli.</title>
        <authorList>
            <person name="Chen F."/>
            <person name="Wang G."/>
        </authorList>
    </citation>
    <scope>NUCLEOTIDE SEQUENCE [LARGE SCALE GENOMIC DNA]</scope>
    <source>
        <strain evidence="8 9">CF5-1</strain>
    </source>
</reference>
<gene>
    <name evidence="8" type="ORF">N787_08630</name>
</gene>
<accession>A0A091B9U6</accession>
<dbReference type="InterPro" id="IPR005588">
    <property type="entry name" value="MucB_RseB"/>
</dbReference>
<evidence type="ECO:0000259" key="7">
    <source>
        <dbReference type="Pfam" id="PF17188"/>
    </source>
</evidence>
<dbReference type="RefSeq" id="WP_034210670.1">
    <property type="nucleotide sequence ID" value="NZ_AVCK01000009.1"/>
</dbReference>
<keyword evidence="3 5" id="KW-0732">Signal</keyword>
<proteinExistence type="inferred from homology"/>
<evidence type="ECO:0000313" key="8">
    <source>
        <dbReference type="EMBL" id="KFN47614.1"/>
    </source>
</evidence>
<keyword evidence="4" id="KW-0574">Periplasm</keyword>
<comment type="subcellular location">
    <subcellularLocation>
        <location evidence="1">Periplasm</location>
    </subcellularLocation>
</comment>
<dbReference type="PATRIC" id="fig|1384056.3.peg.585"/>
<dbReference type="Gene3D" id="2.50.20.10">
    <property type="entry name" value="Lipoprotein localisation LolA/LolB/LppX"/>
    <property type="match status" value="1"/>
</dbReference>
<evidence type="ECO:0000256" key="3">
    <source>
        <dbReference type="ARBA" id="ARBA00022729"/>
    </source>
</evidence>
<dbReference type="Gene3D" id="3.30.200.100">
    <property type="entry name" value="MucB/RseB, C-terminal domain"/>
    <property type="match status" value="1"/>
</dbReference>
<evidence type="ECO:0000256" key="1">
    <source>
        <dbReference type="ARBA" id="ARBA00004418"/>
    </source>
</evidence>
<feature type="chain" id="PRO_5001869465" description="MucB/RseB N-terminal domain-containing protein" evidence="5">
    <location>
        <begin position="19"/>
        <end position="308"/>
    </location>
</feature>
<dbReference type="PIRSF" id="PIRSF005427">
    <property type="entry name" value="RseB"/>
    <property type="match status" value="1"/>
</dbReference>
<dbReference type="InterPro" id="IPR038484">
    <property type="entry name" value="MucB/RseB_C_sf"/>
</dbReference>
<feature type="domain" description="MucB/RseB N-terminal" evidence="6">
    <location>
        <begin position="22"/>
        <end position="196"/>
    </location>
</feature>
<dbReference type="eggNOG" id="COG3026">
    <property type="taxonomic scope" value="Bacteria"/>
</dbReference>
<dbReference type="GO" id="GO:0030288">
    <property type="term" value="C:outer membrane-bounded periplasmic space"/>
    <property type="evidence" value="ECO:0007669"/>
    <property type="project" value="TreeGrafter"/>
</dbReference>
<evidence type="ECO:0000256" key="5">
    <source>
        <dbReference type="SAM" id="SignalP"/>
    </source>
</evidence>
<dbReference type="Proteomes" id="UP000029393">
    <property type="component" value="Unassembled WGS sequence"/>
</dbReference>
<name>A0A091B9U6_9GAMM</name>
<keyword evidence="9" id="KW-1185">Reference proteome</keyword>
<comment type="caution">
    <text evidence="8">The sequence shown here is derived from an EMBL/GenBank/DDBJ whole genome shotgun (WGS) entry which is preliminary data.</text>
</comment>
<dbReference type="GO" id="GO:0045152">
    <property type="term" value="F:antisigma factor binding"/>
    <property type="evidence" value="ECO:0007669"/>
    <property type="project" value="TreeGrafter"/>
</dbReference>